<keyword evidence="1" id="KW-0812">Transmembrane</keyword>
<feature type="transmembrane region" description="Helical" evidence="1">
    <location>
        <begin position="35"/>
        <end position="53"/>
    </location>
</feature>
<keyword evidence="3" id="KW-1185">Reference proteome</keyword>
<dbReference type="PANTHER" id="PTHR38441">
    <property type="entry name" value="INTEGRAL MEMBRANE PROTEIN-RELATED"/>
    <property type="match status" value="1"/>
</dbReference>
<feature type="transmembrane region" description="Helical" evidence="1">
    <location>
        <begin position="73"/>
        <end position="93"/>
    </location>
</feature>
<organism evidence="2 3">
    <name type="scientific">Propioniciclava sinopodophylli</name>
    <dbReference type="NCBI Taxonomy" id="1837344"/>
    <lineage>
        <taxon>Bacteria</taxon>
        <taxon>Bacillati</taxon>
        <taxon>Actinomycetota</taxon>
        <taxon>Actinomycetes</taxon>
        <taxon>Propionibacteriales</taxon>
        <taxon>Propionibacteriaceae</taxon>
        <taxon>Propioniciclava</taxon>
    </lineage>
</organism>
<evidence type="ECO:0000256" key="1">
    <source>
        <dbReference type="SAM" id="Phobius"/>
    </source>
</evidence>
<protein>
    <submittedName>
        <fullName evidence="2">DUF485 domain-containing protein</fullName>
    </submittedName>
</protein>
<dbReference type="AlphaFoldDB" id="A0A4Q9KCS9"/>
<evidence type="ECO:0000313" key="2">
    <source>
        <dbReference type="EMBL" id="TBT84251.1"/>
    </source>
</evidence>
<dbReference type="Pfam" id="PF04341">
    <property type="entry name" value="DUF485"/>
    <property type="match status" value="1"/>
</dbReference>
<keyword evidence="1" id="KW-1133">Transmembrane helix</keyword>
<dbReference type="Proteomes" id="UP000292373">
    <property type="component" value="Unassembled WGS sequence"/>
</dbReference>
<dbReference type="RefSeq" id="WP_131168180.1">
    <property type="nucleotide sequence ID" value="NZ_SDMQ01000008.1"/>
</dbReference>
<evidence type="ECO:0000313" key="3">
    <source>
        <dbReference type="Proteomes" id="UP000292373"/>
    </source>
</evidence>
<accession>A0A4Q9KCS9</accession>
<sequence>MSDPNAPKPKISEEAFIEVQNSEEFDRLRKTFRGFAFPMTIAFLVWYFAYVLASVYAKAFMSQPFLGMPHFNLGHFLGLMQFVTTFVITWLYLRHARTKVDPIATSIRERLEGAAK</sequence>
<comment type="caution">
    <text evidence="2">The sequence shown here is derived from an EMBL/GenBank/DDBJ whole genome shotgun (WGS) entry which is preliminary data.</text>
</comment>
<keyword evidence="1" id="KW-0472">Membrane</keyword>
<proteinExistence type="predicted"/>
<gene>
    <name evidence="2" type="ORF">ET989_08850</name>
</gene>
<dbReference type="EMBL" id="SDMQ01000008">
    <property type="protein sequence ID" value="TBT84251.1"/>
    <property type="molecule type" value="Genomic_DNA"/>
</dbReference>
<name>A0A4Q9KCS9_9ACTN</name>
<dbReference type="InterPro" id="IPR007436">
    <property type="entry name" value="DUF485"/>
</dbReference>
<dbReference type="PANTHER" id="PTHR38441:SF1">
    <property type="entry name" value="MEMBRANE PROTEIN"/>
    <property type="match status" value="1"/>
</dbReference>
<dbReference type="OrthoDB" id="3543412at2"/>
<reference evidence="2 3" key="1">
    <citation type="submission" date="2019-01" db="EMBL/GenBank/DDBJ databases">
        <title>Lactibacter flavus gen. nov., sp. nov., a novel bacterium of the family Propionibacteriaceae isolated from raw milk and dairy products.</title>
        <authorList>
            <person name="Huptas C."/>
            <person name="Wenning M."/>
            <person name="Breitenwieser F."/>
            <person name="Doll E."/>
            <person name="Von Neubeck M."/>
            <person name="Busse H.-J."/>
            <person name="Scherer S."/>
        </authorList>
    </citation>
    <scope>NUCLEOTIDE SEQUENCE [LARGE SCALE GENOMIC DNA]</scope>
    <source>
        <strain evidence="2 3">KCTC 33808</strain>
    </source>
</reference>